<dbReference type="PANTHER" id="PTHR43756">
    <property type="entry name" value="CHOLINE MONOOXYGENASE, CHLOROPLASTIC"/>
    <property type="match status" value="1"/>
</dbReference>
<dbReference type="STRING" id="489703.SAMN04488038_11323"/>
<evidence type="ECO:0000256" key="6">
    <source>
        <dbReference type="ARBA" id="ARBA00023014"/>
    </source>
</evidence>
<dbReference type="CDD" id="cd03469">
    <property type="entry name" value="Rieske_RO_Alpha_N"/>
    <property type="match status" value="1"/>
</dbReference>
<evidence type="ECO:0000256" key="3">
    <source>
        <dbReference type="ARBA" id="ARBA00022723"/>
    </source>
</evidence>
<dbReference type="Pfam" id="PF00355">
    <property type="entry name" value="Rieske"/>
    <property type="match status" value="1"/>
</dbReference>
<dbReference type="AlphaFoldDB" id="A0A1H9KB27"/>
<dbReference type="GO" id="GO:0016491">
    <property type="term" value="F:oxidoreductase activity"/>
    <property type="evidence" value="ECO:0007669"/>
    <property type="project" value="UniProtKB-KW"/>
</dbReference>
<comment type="cofactor">
    <cofactor evidence="1">
        <name>Fe cation</name>
        <dbReference type="ChEBI" id="CHEBI:24875"/>
    </cofactor>
</comment>
<dbReference type="InterPro" id="IPR001663">
    <property type="entry name" value="Rng_hydr_dOase-A"/>
</dbReference>
<dbReference type="PROSITE" id="PS51296">
    <property type="entry name" value="RIESKE"/>
    <property type="match status" value="1"/>
</dbReference>
<dbReference type="Proteomes" id="UP000199233">
    <property type="component" value="Unassembled WGS sequence"/>
</dbReference>
<dbReference type="SUPFAM" id="SSF50022">
    <property type="entry name" value="ISP domain"/>
    <property type="match status" value="1"/>
</dbReference>
<dbReference type="SUPFAM" id="SSF55961">
    <property type="entry name" value="Bet v1-like"/>
    <property type="match status" value="1"/>
</dbReference>
<keyword evidence="3" id="KW-0479">Metal-binding</keyword>
<dbReference type="OrthoDB" id="9769355at2"/>
<dbReference type="Gene3D" id="2.102.10.10">
    <property type="entry name" value="Rieske [2Fe-2S] iron-sulphur domain"/>
    <property type="match status" value="1"/>
</dbReference>
<dbReference type="PRINTS" id="PR00090">
    <property type="entry name" value="RNGDIOXGNASE"/>
</dbReference>
<keyword evidence="4" id="KW-0560">Oxidoreductase</keyword>
<reference evidence="8 9" key="1">
    <citation type="submission" date="2016-10" db="EMBL/GenBank/DDBJ databases">
        <authorList>
            <person name="de Groot N.N."/>
        </authorList>
    </citation>
    <scope>NUCLEOTIDE SEQUENCE [LARGE SCALE GENOMIC DNA]</scope>
    <source>
        <strain evidence="8 9">DSM 25927</strain>
    </source>
</reference>
<dbReference type="InterPro" id="IPR017941">
    <property type="entry name" value="Rieske_2Fe-2S"/>
</dbReference>
<dbReference type="GO" id="GO:0051537">
    <property type="term" value="F:2 iron, 2 sulfur cluster binding"/>
    <property type="evidence" value="ECO:0007669"/>
    <property type="project" value="UniProtKB-KW"/>
</dbReference>
<dbReference type="EMBL" id="FOFS01000013">
    <property type="protein sequence ID" value="SEQ96331.1"/>
    <property type="molecule type" value="Genomic_DNA"/>
</dbReference>
<dbReference type="Gene3D" id="3.90.380.10">
    <property type="entry name" value="Naphthalene 1,2-dioxygenase Alpha Subunit, Chain A, domain 1"/>
    <property type="match status" value="1"/>
</dbReference>
<sequence>MSVPASCAPIAGQDASVPGQDWPRRWQSFAQGVGVGRYTDPAFLKLEFEKLWSRVWQVAARVDEIPEPGDYTTYRIGKQSVLLLRVTADSVKAYYNFCPHRGTTLGEGSGHFENGRIICPFHGWRWSLAGNIQMILERHEFKNGELRDADVQLREVHSVLFAGFVFINLDEQPQSFDAFIAPLRRYLEDFALEQMHPIWWKKAPVPANWKVAQEAFYEAYHVSATHPQLEKVGREIVYGEREDGDVFYRNIRYDALAQGHGRFFGGEKTPIGGHVQEPSGDRLQAMAERMNLTAEGLGAMITRDDIQLLLSLRDKNLPPDANLGAEYVKVQYETAARQQRPMPRPDPEILAMWGGVIVLFPNVLILPQAGNAAIYRVLPDADDPDRCTFEIISVKTYPAGVQPPRASLQLATDIHDPEQLGLIPRQDMSNIPRIQEGLHSQGMKQTYLAAKQERLILNMHQRLDVYLQG</sequence>
<dbReference type="InterPro" id="IPR015879">
    <property type="entry name" value="Ring_hydroxy_dOase_asu_C_dom"/>
</dbReference>
<accession>A0A1H9KB27</accession>
<evidence type="ECO:0000256" key="1">
    <source>
        <dbReference type="ARBA" id="ARBA00001962"/>
    </source>
</evidence>
<dbReference type="PANTHER" id="PTHR43756:SF5">
    <property type="entry name" value="CHOLINE MONOOXYGENASE, CHLOROPLASTIC"/>
    <property type="match status" value="1"/>
</dbReference>
<dbReference type="InterPro" id="IPR036922">
    <property type="entry name" value="Rieske_2Fe-2S_sf"/>
</dbReference>
<evidence type="ECO:0000313" key="8">
    <source>
        <dbReference type="EMBL" id="SEQ96331.1"/>
    </source>
</evidence>
<name>A0A1H9KB27_9GAMM</name>
<evidence type="ECO:0000259" key="7">
    <source>
        <dbReference type="PROSITE" id="PS51296"/>
    </source>
</evidence>
<keyword evidence="5" id="KW-0408">Iron</keyword>
<proteinExistence type="predicted"/>
<dbReference type="RefSeq" id="WP_093288430.1">
    <property type="nucleotide sequence ID" value="NZ_FOFS01000013.1"/>
</dbReference>
<keyword evidence="6" id="KW-0411">Iron-sulfur</keyword>
<feature type="domain" description="Rieske" evidence="7">
    <location>
        <begin position="56"/>
        <end position="167"/>
    </location>
</feature>
<protein>
    <submittedName>
        <fullName evidence="8">Rieske [2Fe-2S] domain-containing protein</fullName>
    </submittedName>
</protein>
<dbReference type="GO" id="GO:0005506">
    <property type="term" value="F:iron ion binding"/>
    <property type="evidence" value="ECO:0007669"/>
    <property type="project" value="InterPro"/>
</dbReference>
<evidence type="ECO:0000313" key="9">
    <source>
        <dbReference type="Proteomes" id="UP000199233"/>
    </source>
</evidence>
<evidence type="ECO:0000256" key="2">
    <source>
        <dbReference type="ARBA" id="ARBA00022714"/>
    </source>
</evidence>
<gene>
    <name evidence="8" type="ORF">SAMN04488038_11323</name>
</gene>
<evidence type="ECO:0000256" key="5">
    <source>
        <dbReference type="ARBA" id="ARBA00023004"/>
    </source>
</evidence>
<keyword evidence="2" id="KW-0001">2Fe-2S</keyword>
<organism evidence="8 9">
    <name type="scientific">Solimonas aquatica</name>
    <dbReference type="NCBI Taxonomy" id="489703"/>
    <lineage>
        <taxon>Bacteria</taxon>
        <taxon>Pseudomonadati</taxon>
        <taxon>Pseudomonadota</taxon>
        <taxon>Gammaproteobacteria</taxon>
        <taxon>Nevskiales</taxon>
        <taxon>Nevskiaceae</taxon>
        <taxon>Solimonas</taxon>
    </lineage>
</organism>
<evidence type="ECO:0000256" key="4">
    <source>
        <dbReference type="ARBA" id="ARBA00023002"/>
    </source>
</evidence>
<dbReference type="Pfam" id="PF00848">
    <property type="entry name" value="Ring_hydroxyl_A"/>
    <property type="match status" value="1"/>
</dbReference>
<keyword evidence="9" id="KW-1185">Reference proteome</keyword>